<dbReference type="CDD" id="cd06222">
    <property type="entry name" value="RNase_H_like"/>
    <property type="match status" value="1"/>
</dbReference>
<keyword evidence="3" id="KW-1185">Reference proteome</keyword>
<name>A0ABC8T6U5_9AQUA</name>
<accession>A0ABC8T6U5</accession>
<reference evidence="2 3" key="1">
    <citation type="submission" date="2024-02" db="EMBL/GenBank/DDBJ databases">
        <authorList>
            <person name="Vignale AGUSTIN F."/>
            <person name="Sosa J E."/>
            <person name="Modenutti C."/>
        </authorList>
    </citation>
    <scope>NUCLEOTIDE SEQUENCE [LARGE SCALE GENOMIC DNA]</scope>
</reference>
<feature type="domain" description="RNase H type-1" evidence="1">
    <location>
        <begin position="1"/>
        <end position="62"/>
    </location>
</feature>
<dbReference type="InterPro" id="IPR036397">
    <property type="entry name" value="RNaseH_sf"/>
</dbReference>
<organism evidence="2 3">
    <name type="scientific">Ilex paraguariensis</name>
    <name type="common">yerba mate</name>
    <dbReference type="NCBI Taxonomy" id="185542"/>
    <lineage>
        <taxon>Eukaryota</taxon>
        <taxon>Viridiplantae</taxon>
        <taxon>Streptophyta</taxon>
        <taxon>Embryophyta</taxon>
        <taxon>Tracheophyta</taxon>
        <taxon>Spermatophyta</taxon>
        <taxon>Magnoliopsida</taxon>
        <taxon>eudicotyledons</taxon>
        <taxon>Gunneridae</taxon>
        <taxon>Pentapetalae</taxon>
        <taxon>asterids</taxon>
        <taxon>campanulids</taxon>
        <taxon>Aquifoliales</taxon>
        <taxon>Aquifoliaceae</taxon>
        <taxon>Ilex</taxon>
    </lineage>
</organism>
<dbReference type="Pfam" id="PF13456">
    <property type="entry name" value="RVT_3"/>
    <property type="match status" value="1"/>
</dbReference>
<evidence type="ECO:0000313" key="2">
    <source>
        <dbReference type="EMBL" id="CAK9165134.1"/>
    </source>
</evidence>
<evidence type="ECO:0000259" key="1">
    <source>
        <dbReference type="Pfam" id="PF13456"/>
    </source>
</evidence>
<proteinExistence type="predicted"/>
<dbReference type="Gene3D" id="3.30.420.10">
    <property type="entry name" value="Ribonuclease H-like superfamily/Ribonuclease H"/>
    <property type="match status" value="1"/>
</dbReference>
<dbReference type="PANTHER" id="PTHR47723:SF23">
    <property type="entry name" value="REVERSE TRANSCRIPTASE-LIKE PROTEIN"/>
    <property type="match status" value="1"/>
</dbReference>
<dbReference type="InterPro" id="IPR044730">
    <property type="entry name" value="RNase_H-like_dom_plant"/>
</dbReference>
<dbReference type="EMBL" id="CAUOFW020004325">
    <property type="protein sequence ID" value="CAK9165134.1"/>
    <property type="molecule type" value="Genomic_DNA"/>
</dbReference>
<sequence length="92" mass="10451">DLGLRKVEVKTDSYEAYTLLSQSQVVCHSSRVLIAKCTKLLRESNSQITHLPREENQCADALENLGEHQLEKFIKFGTPPTELNRLLETNLP</sequence>
<feature type="non-terminal residue" evidence="2">
    <location>
        <position position="92"/>
    </location>
</feature>
<dbReference type="Proteomes" id="UP001642360">
    <property type="component" value="Unassembled WGS sequence"/>
</dbReference>
<protein>
    <recommendedName>
        <fullName evidence="1">RNase H type-1 domain-containing protein</fullName>
    </recommendedName>
</protein>
<gene>
    <name evidence="2" type="ORF">ILEXP_LOCUS34281</name>
</gene>
<dbReference type="InterPro" id="IPR053151">
    <property type="entry name" value="RNase_H-like"/>
</dbReference>
<evidence type="ECO:0000313" key="3">
    <source>
        <dbReference type="Proteomes" id="UP001642360"/>
    </source>
</evidence>
<comment type="caution">
    <text evidence="2">The sequence shown here is derived from an EMBL/GenBank/DDBJ whole genome shotgun (WGS) entry which is preliminary data.</text>
</comment>
<dbReference type="InterPro" id="IPR002156">
    <property type="entry name" value="RNaseH_domain"/>
</dbReference>
<feature type="non-terminal residue" evidence="2">
    <location>
        <position position="1"/>
    </location>
</feature>
<dbReference type="PANTHER" id="PTHR47723">
    <property type="entry name" value="OS05G0353850 PROTEIN"/>
    <property type="match status" value="1"/>
</dbReference>
<dbReference type="AlphaFoldDB" id="A0ABC8T6U5"/>